<dbReference type="PANTHER" id="PTHR35762">
    <property type="entry name" value="TRANSMEMBRANE PROTEIN"/>
    <property type="match status" value="1"/>
</dbReference>
<dbReference type="EMBL" id="SWLB01000009">
    <property type="protein sequence ID" value="KAF3334486.1"/>
    <property type="molecule type" value="Genomic_DNA"/>
</dbReference>
<dbReference type="InterPro" id="IPR025520">
    <property type="entry name" value="DUF4408"/>
</dbReference>
<feature type="region of interest" description="Disordered" evidence="1">
    <location>
        <begin position="97"/>
        <end position="137"/>
    </location>
</feature>
<accession>A0A833R7F2</accession>
<dbReference type="Pfam" id="PF14364">
    <property type="entry name" value="DUF4408"/>
    <property type="match status" value="1"/>
</dbReference>
<dbReference type="PANTHER" id="PTHR35762:SF2">
    <property type="entry name" value="TRANSMEMBRANE PROTEIN"/>
    <property type="match status" value="1"/>
</dbReference>
<evidence type="ECO:0000256" key="2">
    <source>
        <dbReference type="SAM" id="SignalP"/>
    </source>
</evidence>
<dbReference type="InterPro" id="IPR008480">
    <property type="entry name" value="DUF761_pln"/>
</dbReference>
<evidence type="ECO:0000259" key="3">
    <source>
        <dbReference type="Pfam" id="PF14364"/>
    </source>
</evidence>
<sequence>MAVAPKSLFIVSNLIVIFLFGESKLGKCTKNDEYDCMTGNEKVEYFGVERKMLSYEISKETDVGIIQENTEVEVVVAVDVEEKDIVDIVDKREEIMTQEDGEEGKRECEEMEMREDEEEIESENEELEREEEEMEEWPAEVFNKKVEDFIAKFNMQIRLEARMAISCY</sequence>
<reference evidence="4" key="1">
    <citation type="submission" date="2020-01" db="EMBL/GenBank/DDBJ databases">
        <title>Genome sequence of Kobresia littledalei, the first chromosome-level genome in the family Cyperaceae.</title>
        <authorList>
            <person name="Qu G."/>
        </authorList>
    </citation>
    <scope>NUCLEOTIDE SEQUENCE</scope>
    <source>
        <strain evidence="4">C.B.Clarke</strain>
        <tissue evidence="4">Leaf</tissue>
    </source>
</reference>
<protein>
    <recommendedName>
        <fullName evidence="3">DUF4408 domain-containing protein</fullName>
    </recommendedName>
</protein>
<feature type="signal peptide" evidence="2">
    <location>
        <begin position="1"/>
        <end position="23"/>
    </location>
</feature>
<comment type="caution">
    <text evidence="4">The sequence shown here is derived from an EMBL/GenBank/DDBJ whole genome shotgun (WGS) entry which is preliminary data.</text>
</comment>
<keyword evidence="5" id="KW-1185">Reference proteome</keyword>
<evidence type="ECO:0000256" key="1">
    <source>
        <dbReference type="SAM" id="MobiDB-lite"/>
    </source>
</evidence>
<feature type="domain" description="DUF4408" evidence="3">
    <location>
        <begin position="4"/>
        <end position="25"/>
    </location>
</feature>
<evidence type="ECO:0000313" key="5">
    <source>
        <dbReference type="Proteomes" id="UP000623129"/>
    </source>
</evidence>
<proteinExistence type="predicted"/>
<dbReference type="Proteomes" id="UP000623129">
    <property type="component" value="Unassembled WGS sequence"/>
</dbReference>
<keyword evidence="2" id="KW-0732">Signal</keyword>
<dbReference type="OrthoDB" id="781735at2759"/>
<feature type="chain" id="PRO_5032611546" description="DUF4408 domain-containing protein" evidence="2">
    <location>
        <begin position="24"/>
        <end position="168"/>
    </location>
</feature>
<gene>
    <name evidence="4" type="ORF">FCM35_KLT21090</name>
</gene>
<organism evidence="4 5">
    <name type="scientific">Carex littledalei</name>
    <dbReference type="NCBI Taxonomy" id="544730"/>
    <lineage>
        <taxon>Eukaryota</taxon>
        <taxon>Viridiplantae</taxon>
        <taxon>Streptophyta</taxon>
        <taxon>Embryophyta</taxon>
        <taxon>Tracheophyta</taxon>
        <taxon>Spermatophyta</taxon>
        <taxon>Magnoliopsida</taxon>
        <taxon>Liliopsida</taxon>
        <taxon>Poales</taxon>
        <taxon>Cyperaceae</taxon>
        <taxon>Cyperoideae</taxon>
        <taxon>Cariceae</taxon>
        <taxon>Carex</taxon>
        <taxon>Carex subgen. Euthyceras</taxon>
    </lineage>
</organism>
<dbReference type="AlphaFoldDB" id="A0A833R7F2"/>
<evidence type="ECO:0000313" key="4">
    <source>
        <dbReference type="EMBL" id="KAF3334486.1"/>
    </source>
</evidence>
<dbReference type="Pfam" id="PF05553">
    <property type="entry name" value="DUF761"/>
    <property type="match status" value="1"/>
</dbReference>
<name>A0A833R7F2_9POAL</name>
<feature type="compositionally biased region" description="Acidic residues" evidence="1">
    <location>
        <begin position="109"/>
        <end position="137"/>
    </location>
</feature>